<evidence type="ECO:0000313" key="1">
    <source>
        <dbReference type="EMBL" id="PVD35840.1"/>
    </source>
</evidence>
<dbReference type="AlphaFoldDB" id="A0A2T7PR24"/>
<dbReference type="OMA" id="IFHANME"/>
<organism evidence="1 2">
    <name type="scientific">Pomacea canaliculata</name>
    <name type="common">Golden apple snail</name>
    <dbReference type="NCBI Taxonomy" id="400727"/>
    <lineage>
        <taxon>Eukaryota</taxon>
        <taxon>Metazoa</taxon>
        <taxon>Spiralia</taxon>
        <taxon>Lophotrochozoa</taxon>
        <taxon>Mollusca</taxon>
        <taxon>Gastropoda</taxon>
        <taxon>Caenogastropoda</taxon>
        <taxon>Architaenioglossa</taxon>
        <taxon>Ampullarioidea</taxon>
        <taxon>Ampullariidae</taxon>
        <taxon>Pomacea</taxon>
    </lineage>
</organism>
<proteinExistence type="predicted"/>
<dbReference type="Proteomes" id="UP000245119">
    <property type="component" value="Linkage Group LG2"/>
</dbReference>
<dbReference type="OrthoDB" id="5975054at2759"/>
<evidence type="ECO:0008006" key="3">
    <source>
        <dbReference type="Google" id="ProtNLM"/>
    </source>
</evidence>
<dbReference type="PANTHER" id="PTHR34487:SF1">
    <property type="entry name" value="ACYL-ACP THIOESTERASE"/>
    <property type="match status" value="1"/>
</dbReference>
<keyword evidence="2" id="KW-1185">Reference proteome</keyword>
<evidence type="ECO:0000313" key="2">
    <source>
        <dbReference type="Proteomes" id="UP000245119"/>
    </source>
</evidence>
<dbReference type="SUPFAM" id="SSF54637">
    <property type="entry name" value="Thioesterase/thiol ester dehydrase-isomerase"/>
    <property type="match status" value="2"/>
</dbReference>
<sequence length="296" mass="33692">MEEEEAKSGTAVQIKEAEVSQDNKTFWTNFDGFSYNDFGRTETLSHWQLPKLLEAARYFALMKGLADFPSIINQIYGIFVYGVVYHIDTAFWRIPRNKNFPFKIAQSVDDIGKTSITLSGKLINKLDNKELVTFNSKTVYVERASGRPVSLPDWVAPKWSPSVTKKQFLQFSPQPSEVPEGAFQYNVTVAASDTDVNKHTNQGSYVRFCCDAAQAAVLAQQLTGFKVDIARYPLKILEVVYVGQSNTGYKLNVWLWQENNHINLLRFVIRHEDGNNRPTICYGFMEYGLMPLSSRL</sequence>
<name>A0A2T7PR24_POMCA</name>
<protein>
    <recommendedName>
        <fullName evidence="3">MaoC-like domain-containing protein</fullName>
    </recommendedName>
</protein>
<gene>
    <name evidence="1" type="ORF">C0Q70_02809</name>
</gene>
<dbReference type="PANTHER" id="PTHR34487">
    <property type="entry name" value="ACYL-ACP THIOESTERASE"/>
    <property type="match status" value="1"/>
</dbReference>
<dbReference type="InterPro" id="IPR029069">
    <property type="entry name" value="HotDog_dom_sf"/>
</dbReference>
<reference evidence="1 2" key="1">
    <citation type="submission" date="2018-04" db="EMBL/GenBank/DDBJ databases">
        <title>The genome of golden apple snail Pomacea canaliculata provides insight into stress tolerance and invasive adaptation.</title>
        <authorList>
            <person name="Liu C."/>
            <person name="Liu B."/>
            <person name="Ren Y."/>
            <person name="Zhang Y."/>
            <person name="Wang H."/>
            <person name="Li S."/>
            <person name="Jiang F."/>
            <person name="Yin L."/>
            <person name="Zhang G."/>
            <person name="Qian W."/>
            <person name="Fan W."/>
        </authorList>
    </citation>
    <scope>NUCLEOTIDE SEQUENCE [LARGE SCALE GENOMIC DNA]</scope>
    <source>
        <strain evidence="1">SZHN2017</strain>
        <tissue evidence="1">Muscle</tissue>
    </source>
</reference>
<dbReference type="EMBL" id="PZQS01000002">
    <property type="protein sequence ID" value="PVD35840.1"/>
    <property type="molecule type" value="Genomic_DNA"/>
</dbReference>
<comment type="caution">
    <text evidence="1">The sequence shown here is derived from an EMBL/GenBank/DDBJ whole genome shotgun (WGS) entry which is preliminary data.</text>
</comment>
<dbReference type="Gene3D" id="3.10.129.10">
    <property type="entry name" value="Hotdog Thioesterase"/>
    <property type="match status" value="1"/>
</dbReference>
<accession>A0A2T7PR24</accession>